<accession>A0ABQ9GKV4</accession>
<gene>
    <name evidence="1" type="ORF">PR048_026262</name>
</gene>
<protein>
    <submittedName>
        <fullName evidence="1">Uncharacterized protein</fullName>
    </submittedName>
</protein>
<reference evidence="1 2" key="1">
    <citation type="submission" date="2023-02" db="EMBL/GenBank/DDBJ databases">
        <title>LHISI_Scaffold_Assembly.</title>
        <authorList>
            <person name="Stuart O.P."/>
            <person name="Cleave R."/>
            <person name="Magrath M.J.L."/>
            <person name="Mikheyev A.S."/>
        </authorList>
    </citation>
    <scope>NUCLEOTIDE SEQUENCE [LARGE SCALE GENOMIC DNA]</scope>
    <source>
        <strain evidence="1">Daus_M_001</strain>
        <tissue evidence="1">Leg muscle</tissue>
    </source>
</reference>
<sequence length="916" mass="102347">MEVSVEDSTQVYTADGMDYSTEDLAARWCFLGRKTKTECTFVYLRDSEYRVTAYSTETSIPACMQSRTVDLVEAFAGACAEHCFAARRYNEFTVTSHCSEALLKFYFQDIPPASCKLSLFKYRKLHQRTTHRIRLRWGGGGIRARTFQETYITEVVSAEVLTSRNSRAEIASLMNPPRLTKGPRRRLVYERGVTETIKVEIHRANVTRLLRYDLGCDWATRFLTRLAGLRNSNTHVQRNLANYVRPSTKPAKEQITAPGRILNPRAGKHGTMPEIRERIVFVGETVVRGGGAKGSAMEMDLDPVPRKETCDGESIAGRGDRLRPALARCRQSSRTLLLCGAAYAAGLRKSTRWDVHPVKYKRTFGRKTVDSALHWLAPTNQYGKTGVVLTSRLAAHDTELLIGPAKHKNGFSSATPVAEDQPMMNVVEHRNIPRPDTPRVHAVHGDAGIRNSIWVRAAMCIPAACSLLRRATTASKAFPTAQRENLVTQSPPGRRSSRPHAASLMYLGRRQIAWNTVAGGTCDILSVCLRCFLQLFGSPARLLLPGYPYASCKRSLTESIKLHQKNKAPHSCALCVKAKGAVRDKSAARRTAELRGTLQPIRQRRHFHSFAWPISERVRPHQRSRPAFHLVSLLASHQGEPGSIHSRVTPGFSHVRDRGDLRRLSTGYSRGSPVSPAPSFRRCSILTSLRPRRLSGPRYSAKLCLHDAEEYPVRRTLAGLQKSWKKPQILQKSVTSPTFPVGWETSFFAHSTHVQADHGAKFALLFEDSLNGKHFTIAIRLSLDHTLFDTPLHMGIFLVSECNTSRCGLNSPAGKLSGFSVVACNNKMDELAVKCRTAHNPHRCNFLVLVAQNRRPPKPTSIHKDIGRLEVTIPVRCCQAASWQVGYRTLIGERRPDMLLDSAAILLASEWIEFAE</sequence>
<proteinExistence type="predicted"/>
<comment type="caution">
    <text evidence="1">The sequence shown here is derived from an EMBL/GenBank/DDBJ whole genome shotgun (WGS) entry which is preliminary data.</text>
</comment>
<dbReference type="EMBL" id="JARBHB010000011">
    <property type="protein sequence ID" value="KAJ8872653.1"/>
    <property type="molecule type" value="Genomic_DNA"/>
</dbReference>
<organism evidence="1 2">
    <name type="scientific">Dryococelus australis</name>
    <dbReference type="NCBI Taxonomy" id="614101"/>
    <lineage>
        <taxon>Eukaryota</taxon>
        <taxon>Metazoa</taxon>
        <taxon>Ecdysozoa</taxon>
        <taxon>Arthropoda</taxon>
        <taxon>Hexapoda</taxon>
        <taxon>Insecta</taxon>
        <taxon>Pterygota</taxon>
        <taxon>Neoptera</taxon>
        <taxon>Polyneoptera</taxon>
        <taxon>Phasmatodea</taxon>
        <taxon>Verophasmatodea</taxon>
        <taxon>Anareolatae</taxon>
        <taxon>Phasmatidae</taxon>
        <taxon>Eurycanthinae</taxon>
        <taxon>Dryococelus</taxon>
    </lineage>
</organism>
<keyword evidence="2" id="KW-1185">Reference proteome</keyword>
<dbReference type="Proteomes" id="UP001159363">
    <property type="component" value="Chromosome 10"/>
</dbReference>
<evidence type="ECO:0000313" key="1">
    <source>
        <dbReference type="EMBL" id="KAJ8872653.1"/>
    </source>
</evidence>
<name>A0ABQ9GKV4_9NEOP</name>
<evidence type="ECO:0000313" key="2">
    <source>
        <dbReference type="Proteomes" id="UP001159363"/>
    </source>
</evidence>